<dbReference type="InterPro" id="IPR006644">
    <property type="entry name" value="Cadg"/>
</dbReference>
<dbReference type="SUPFAM" id="SSF49313">
    <property type="entry name" value="Cadherin-like"/>
    <property type="match status" value="1"/>
</dbReference>
<sequence length="651" mass="74453">MKQKAFLKLITTFLIIFLFQYKPAFGLNEKCLPTYHTPFQSLLVDNLMTGISSSTILTNGNTALVYTKNNSTSSNSINLILTILSENEEKILMKKDITTKSSHIISDPMVVSFNNSRFVVVYENQYYQDSKTFYSIELQFFNGSGELERPELTIFTQGSIIKGLTSSQVNNETIAISWLQLESNQFYTRIYTKLIDCKTYQNITDSIPVSPVEDNCKDPKIVSLDEKNFAIFYTQEIIEEYGSFYSILYQKLSLSGEKIENKCISNYTDSYQGQPSVLKLENGNYLVMWLRTPLDKNHEQNVYRGIVLQILDPSLNLKGNLINVTNLDYNRYDQIPTMVQNRNNSDQLIFLVWVSKWATNFDQDLFQICGKFLTQDGQILNSKQLEISGLSNYTLNSLFVTNDFKILFSQKIDNKTVKQSSIQSTKMHPPTPIVSKVIPNQKFDVNSYFEFTFKNDTFLGPKDYTLNYTSSLSNSKLLPNWIKFDSQHRKFYGNAMNKPIQLTIQVSAENICQLKVFTTFNFDLFEKPTPIPSPTSIPTHCPSHKPTPSTTKSNSENKSSSEIYEIIAISCGISLILIFIFAIIIIRYRNKQRMAKYETLLKPSTGKLYTTNHNLINRSNESSNSLDYSSNSSDNSKDSLDDLISTSTDHF</sequence>
<dbReference type="EMBL" id="JAOAOG010000110">
    <property type="protein sequence ID" value="KAJ6248516.1"/>
    <property type="molecule type" value="Genomic_DNA"/>
</dbReference>
<dbReference type="SMART" id="SM00736">
    <property type="entry name" value="CADG"/>
    <property type="match status" value="1"/>
</dbReference>
<keyword evidence="2" id="KW-0472">Membrane</keyword>
<feature type="domain" description="Dystroglycan-type cadherin-like" evidence="4">
    <location>
        <begin position="433"/>
        <end position="531"/>
    </location>
</feature>
<protein>
    <submittedName>
        <fullName evidence="5">Receptor-like serine/threonine-protein kinase ale2</fullName>
    </submittedName>
</protein>
<feature type="compositionally biased region" description="Low complexity" evidence="1">
    <location>
        <begin position="620"/>
        <end position="634"/>
    </location>
</feature>
<evidence type="ECO:0000313" key="5">
    <source>
        <dbReference type="EMBL" id="KAJ6248516.1"/>
    </source>
</evidence>
<organism evidence="5 6">
    <name type="scientific">Anaeramoeba flamelloides</name>
    <dbReference type="NCBI Taxonomy" id="1746091"/>
    <lineage>
        <taxon>Eukaryota</taxon>
        <taxon>Metamonada</taxon>
        <taxon>Anaeramoebidae</taxon>
        <taxon>Anaeramoeba</taxon>
    </lineage>
</organism>
<accession>A0ABQ8YVD0</accession>
<keyword evidence="3" id="KW-0732">Signal</keyword>
<evidence type="ECO:0000256" key="2">
    <source>
        <dbReference type="SAM" id="Phobius"/>
    </source>
</evidence>
<proteinExistence type="predicted"/>
<comment type="caution">
    <text evidence="5">The sequence shown here is derived from an EMBL/GenBank/DDBJ whole genome shotgun (WGS) entry which is preliminary data.</text>
</comment>
<dbReference type="Gene3D" id="2.60.40.10">
    <property type="entry name" value="Immunoglobulins"/>
    <property type="match status" value="1"/>
</dbReference>
<dbReference type="Pfam" id="PF05345">
    <property type="entry name" value="He_PIG"/>
    <property type="match status" value="1"/>
</dbReference>
<feature type="compositionally biased region" description="Low complexity" evidence="1">
    <location>
        <begin position="642"/>
        <end position="651"/>
    </location>
</feature>
<feature type="transmembrane region" description="Helical" evidence="2">
    <location>
        <begin position="563"/>
        <end position="586"/>
    </location>
</feature>
<feature type="region of interest" description="Disordered" evidence="1">
    <location>
        <begin position="533"/>
        <end position="556"/>
    </location>
</feature>
<evidence type="ECO:0000259" key="4">
    <source>
        <dbReference type="SMART" id="SM00736"/>
    </source>
</evidence>
<keyword evidence="6" id="KW-1185">Reference proteome</keyword>
<feature type="chain" id="PRO_5046656738" evidence="3">
    <location>
        <begin position="27"/>
        <end position="651"/>
    </location>
</feature>
<gene>
    <name evidence="5" type="ORF">M0813_17482</name>
</gene>
<keyword evidence="2" id="KW-0812">Transmembrane</keyword>
<feature type="signal peptide" evidence="3">
    <location>
        <begin position="1"/>
        <end position="26"/>
    </location>
</feature>
<feature type="compositionally biased region" description="Low complexity" evidence="1">
    <location>
        <begin position="536"/>
        <end position="556"/>
    </location>
</feature>
<evidence type="ECO:0000256" key="3">
    <source>
        <dbReference type="SAM" id="SignalP"/>
    </source>
</evidence>
<name>A0ABQ8YVD0_9EUKA</name>
<dbReference type="InterPro" id="IPR013783">
    <property type="entry name" value="Ig-like_fold"/>
</dbReference>
<evidence type="ECO:0000313" key="6">
    <source>
        <dbReference type="Proteomes" id="UP001150062"/>
    </source>
</evidence>
<feature type="region of interest" description="Disordered" evidence="1">
    <location>
        <begin position="620"/>
        <end position="651"/>
    </location>
</feature>
<keyword evidence="2" id="KW-1133">Transmembrane helix</keyword>
<dbReference type="InterPro" id="IPR015919">
    <property type="entry name" value="Cadherin-like_sf"/>
</dbReference>
<reference evidence="5" key="1">
    <citation type="submission" date="2022-08" db="EMBL/GenBank/DDBJ databases">
        <title>Novel sulfate-reducing endosymbionts in the free-living metamonad Anaeramoeba.</title>
        <authorList>
            <person name="Jerlstrom-Hultqvist J."/>
            <person name="Cepicka I."/>
            <person name="Gallot-Lavallee L."/>
            <person name="Salas-Leiva D."/>
            <person name="Curtis B.A."/>
            <person name="Zahonova K."/>
            <person name="Pipaliya S."/>
            <person name="Dacks J."/>
            <person name="Roger A.J."/>
        </authorList>
    </citation>
    <scope>NUCLEOTIDE SEQUENCE</scope>
    <source>
        <strain evidence="5">Schooner1</strain>
    </source>
</reference>
<evidence type="ECO:0000256" key="1">
    <source>
        <dbReference type="SAM" id="MobiDB-lite"/>
    </source>
</evidence>
<dbReference type="Proteomes" id="UP001150062">
    <property type="component" value="Unassembled WGS sequence"/>
</dbReference>